<feature type="region of interest" description="Disordered" evidence="1">
    <location>
        <begin position="88"/>
        <end position="158"/>
    </location>
</feature>
<evidence type="ECO:0000313" key="3">
    <source>
        <dbReference type="Proteomes" id="UP000828390"/>
    </source>
</evidence>
<reference evidence="2" key="1">
    <citation type="journal article" date="2019" name="bioRxiv">
        <title>The Genome of the Zebra Mussel, Dreissena polymorpha: A Resource for Invasive Species Research.</title>
        <authorList>
            <person name="McCartney M.A."/>
            <person name="Auch B."/>
            <person name="Kono T."/>
            <person name="Mallez S."/>
            <person name="Zhang Y."/>
            <person name="Obille A."/>
            <person name="Becker A."/>
            <person name="Abrahante J.E."/>
            <person name="Garbe J."/>
            <person name="Badalamenti J.P."/>
            <person name="Herman A."/>
            <person name="Mangelson H."/>
            <person name="Liachko I."/>
            <person name="Sullivan S."/>
            <person name="Sone E.D."/>
            <person name="Koren S."/>
            <person name="Silverstein K.A.T."/>
            <person name="Beckman K.B."/>
            <person name="Gohl D.M."/>
        </authorList>
    </citation>
    <scope>NUCLEOTIDE SEQUENCE</scope>
    <source>
        <strain evidence="2">Duluth1</strain>
        <tissue evidence="2">Whole animal</tissue>
    </source>
</reference>
<feature type="region of interest" description="Disordered" evidence="1">
    <location>
        <begin position="25"/>
        <end position="69"/>
    </location>
</feature>
<keyword evidence="3" id="KW-1185">Reference proteome</keyword>
<dbReference type="EMBL" id="JAIWYP010000012">
    <property type="protein sequence ID" value="KAH3728271.1"/>
    <property type="molecule type" value="Genomic_DNA"/>
</dbReference>
<accession>A0A9D4CQA8</accession>
<dbReference type="AlphaFoldDB" id="A0A9D4CQA8"/>
<feature type="compositionally biased region" description="Basic and acidic residues" evidence="1">
    <location>
        <begin position="100"/>
        <end position="116"/>
    </location>
</feature>
<proteinExistence type="predicted"/>
<feature type="compositionally biased region" description="Basic and acidic residues" evidence="1">
    <location>
        <begin position="132"/>
        <end position="142"/>
    </location>
</feature>
<dbReference type="Proteomes" id="UP000828390">
    <property type="component" value="Unassembled WGS sequence"/>
</dbReference>
<organism evidence="2 3">
    <name type="scientific">Dreissena polymorpha</name>
    <name type="common">Zebra mussel</name>
    <name type="synonym">Mytilus polymorpha</name>
    <dbReference type="NCBI Taxonomy" id="45954"/>
    <lineage>
        <taxon>Eukaryota</taxon>
        <taxon>Metazoa</taxon>
        <taxon>Spiralia</taxon>
        <taxon>Lophotrochozoa</taxon>
        <taxon>Mollusca</taxon>
        <taxon>Bivalvia</taxon>
        <taxon>Autobranchia</taxon>
        <taxon>Heteroconchia</taxon>
        <taxon>Euheterodonta</taxon>
        <taxon>Imparidentia</taxon>
        <taxon>Neoheterodontei</taxon>
        <taxon>Myida</taxon>
        <taxon>Dreissenoidea</taxon>
        <taxon>Dreissenidae</taxon>
        <taxon>Dreissena</taxon>
    </lineage>
</organism>
<protein>
    <submittedName>
        <fullName evidence="2">Uncharacterized protein</fullName>
    </submittedName>
</protein>
<name>A0A9D4CQA8_DREPO</name>
<evidence type="ECO:0000256" key="1">
    <source>
        <dbReference type="SAM" id="MobiDB-lite"/>
    </source>
</evidence>
<gene>
    <name evidence="2" type="ORF">DPMN_054225</name>
</gene>
<evidence type="ECO:0000313" key="2">
    <source>
        <dbReference type="EMBL" id="KAH3728271.1"/>
    </source>
</evidence>
<reference evidence="2" key="2">
    <citation type="submission" date="2020-11" db="EMBL/GenBank/DDBJ databases">
        <authorList>
            <person name="McCartney M.A."/>
            <person name="Auch B."/>
            <person name="Kono T."/>
            <person name="Mallez S."/>
            <person name="Becker A."/>
            <person name="Gohl D.M."/>
            <person name="Silverstein K.A.T."/>
            <person name="Koren S."/>
            <person name="Bechman K.B."/>
            <person name="Herman A."/>
            <person name="Abrahante J.E."/>
            <person name="Garbe J."/>
        </authorList>
    </citation>
    <scope>NUCLEOTIDE SEQUENCE</scope>
    <source>
        <strain evidence="2">Duluth1</strain>
        <tissue evidence="2">Whole animal</tissue>
    </source>
</reference>
<sequence length="158" mass="17341">MAHQVAFSEPANENACKAINNLNEEHNDSESLKQNSEESNNAYTTRSEIKNQGIADDTSSQISETRHEGIVPSIQVAVTDSVNNEAFRHNDMEQATSNIRKIDTSTRDSLISKEQDTSGSGTKDVDPNISKESVHGNDESRLVHQLGANIPGDYENLD</sequence>
<comment type="caution">
    <text evidence="2">The sequence shown here is derived from an EMBL/GenBank/DDBJ whole genome shotgun (WGS) entry which is preliminary data.</text>
</comment>
<feature type="compositionally biased region" description="Polar residues" evidence="1">
    <location>
        <begin position="32"/>
        <end position="46"/>
    </location>
</feature>